<name>A0A9P3PMG9_LYOSH</name>
<evidence type="ECO:0000256" key="1">
    <source>
        <dbReference type="SAM" id="MobiDB-lite"/>
    </source>
</evidence>
<dbReference type="AlphaFoldDB" id="A0A9P3PMG9"/>
<sequence length="81" mass="9249">MTREDSPSSSAKSTSNRTKIRPPKQLAIWPYPRMQNAQCIWRKQATCHFHHPGATVVEPLLTAISHREAPLEPNPYRDARS</sequence>
<feature type="compositionally biased region" description="Polar residues" evidence="1">
    <location>
        <begin position="7"/>
        <end position="17"/>
    </location>
</feature>
<accession>A0A9P3PMG9</accession>
<protein>
    <submittedName>
        <fullName evidence="2">Uncharacterized protein</fullName>
    </submittedName>
</protein>
<gene>
    <name evidence="2" type="ORF">LshimejAT787_0500440</name>
</gene>
<comment type="caution">
    <text evidence="2">The sequence shown here is derived from an EMBL/GenBank/DDBJ whole genome shotgun (WGS) entry which is preliminary data.</text>
</comment>
<dbReference type="EMBL" id="BRPK01000005">
    <property type="protein sequence ID" value="GLB38179.1"/>
    <property type="molecule type" value="Genomic_DNA"/>
</dbReference>
<proteinExistence type="predicted"/>
<reference evidence="2" key="1">
    <citation type="submission" date="2022-07" db="EMBL/GenBank/DDBJ databases">
        <title>The genome of Lyophyllum shimeji provides insight into the initial evolution of ectomycorrhizal fungal genome.</title>
        <authorList>
            <person name="Kobayashi Y."/>
            <person name="Shibata T."/>
            <person name="Hirakawa H."/>
            <person name="Shigenobu S."/>
            <person name="Nishiyama T."/>
            <person name="Yamada A."/>
            <person name="Hasebe M."/>
            <person name="Kawaguchi M."/>
        </authorList>
    </citation>
    <scope>NUCLEOTIDE SEQUENCE</scope>
    <source>
        <strain evidence="2">AT787</strain>
    </source>
</reference>
<feature type="region of interest" description="Disordered" evidence="1">
    <location>
        <begin position="1"/>
        <end position="24"/>
    </location>
</feature>
<evidence type="ECO:0000313" key="3">
    <source>
        <dbReference type="Proteomes" id="UP001063166"/>
    </source>
</evidence>
<dbReference type="Proteomes" id="UP001063166">
    <property type="component" value="Unassembled WGS sequence"/>
</dbReference>
<keyword evidence="3" id="KW-1185">Reference proteome</keyword>
<organism evidence="2 3">
    <name type="scientific">Lyophyllum shimeji</name>
    <name type="common">Hon-shimeji</name>
    <name type="synonym">Tricholoma shimeji</name>
    <dbReference type="NCBI Taxonomy" id="47721"/>
    <lineage>
        <taxon>Eukaryota</taxon>
        <taxon>Fungi</taxon>
        <taxon>Dikarya</taxon>
        <taxon>Basidiomycota</taxon>
        <taxon>Agaricomycotina</taxon>
        <taxon>Agaricomycetes</taxon>
        <taxon>Agaricomycetidae</taxon>
        <taxon>Agaricales</taxon>
        <taxon>Tricholomatineae</taxon>
        <taxon>Lyophyllaceae</taxon>
        <taxon>Lyophyllum</taxon>
    </lineage>
</organism>
<evidence type="ECO:0000313" key="2">
    <source>
        <dbReference type="EMBL" id="GLB38179.1"/>
    </source>
</evidence>